<dbReference type="AlphaFoldDB" id="L8JEP0"/>
<comment type="caution">
    <text evidence="3">The sequence shown here is derived from an EMBL/GenBank/DDBJ whole genome shotgun (WGS) entry which is preliminary data.</text>
</comment>
<evidence type="ECO:0000313" key="4">
    <source>
        <dbReference type="Proteomes" id="UP000011134"/>
    </source>
</evidence>
<organism evidence="3 4">
    <name type="scientific">Photobacterium marinum</name>
    <dbReference type="NCBI Taxonomy" id="1056511"/>
    <lineage>
        <taxon>Bacteria</taxon>
        <taxon>Pseudomonadati</taxon>
        <taxon>Pseudomonadota</taxon>
        <taxon>Gammaproteobacteria</taxon>
        <taxon>Vibrionales</taxon>
        <taxon>Vibrionaceae</taxon>
        <taxon>Photobacterium</taxon>
    </lineage>
</organism>
<gene>
    <name evidence="3" type="ORF">C942_00974</name>
</gene>
<proteinExistence type="predicted"/>
<reference evidence="3 4" key="1">
    <citation type="submission" date="2012-12" db="EMBL/GenBank/DDBJ databases">
        <title>Genome Assembly of Photobacterium sp. AK15.</title>
        <authorList>
            <person name="Khatri I."/>
            <person name="Vaidya B."/>
            <person name="Srinivas T.N.R."/>
            <person name="Subramanian S."/>
            <person name="Pinnaka A."/>
        </authorList>
    </citation>
    <scope>NUCLEOTIDE SEQUENCE [LARGE SCALE GENOMIC DNA]</scope>
    <source>
        <strain evidence="3 4">AK15</strain>
    </source>
</reference>
<dbReference type="Proteomes" id="UP000011134">
    <property type="component" value="Unassembled WGS sequence"/>
</dbReference>
<evidence type="ECO:0000256" key="2">
    <source>
        <dbReference type="SAM" id="SignalP"/>
    </source>
</evidence>
<feature type="chain" id="PRO_5003993621" evidence="2">
    <location>
        <begin position="21"/>
        <end position="84"/>
    </location>
</feature>
<accession>L8JEP0</accession>
<feature type="compositionally biased region" description="Basic and acidic residues" evidence="1">
    <location>
        <begin position="56"/>
        <end position="70"/>
    </location>
</feature>
<sequence>MIKSTLILCLGLLVNTVAFAAEVQLGNSVNQLIRMQTVDPLAENRVPTGSPSFSGKKAEKSINTEQKGIKSEKVKEKRIIVNNK</sequence>
<keyword evidence="4" id="KW-1185">Reference proteome</keyword>
<evidence type="ECO:0000313" key="3">
    <source>
        <dbReference type="EMBL" id="ELR65887.1"/>
    </source>
</evidence>
<dbReference type="RefSeq" id="WP_007466033.1">
    <property type="nucleotide sequence ID" value="NZ_AMZO01000016.1"/>
</dbReference>
<dbReference type="PATRIC" id="fig|1056511.3.peg.2467"/>
<dbReference type="EMBL" id="AMZO01000016">
    <property type="protein sequence ID" value="ELR65887.1"/>
    <property type="molecule type" value="Genomic_DNA"/>
</dbReference>
<protein>
    <submittedName>
        <fullName evidence="3">Uncharacterized protein</fullName>
    </submittedName>
</protein>
<feature type="signal peptide" evidence="2">
    <location>
        <begin position="1"/>
        <end position="20"/>
    </location>
</feature>
<name>L8JEP0_9GAMM</name>
<keyword evidence="2" id="KW-0732">Signal</keyword>
<dbReference type="OrthoDB" id="5829594at2"/>
<evidence type="ECO:0000256" key="1">
    <source>
        <dbReference type="SAM" id="MobiDB-lite"/>
    </source>
</evidence>
<feature type="region of interest" description="Disordered" evidence="1">
    <location>
        <begin position="43"/>
        <end position="70"/>
    </location>
</feature>